<name>A0A9N9K3T9_9GLOM</name>
<dbReference type="AlphaFoldDB" id="A0A9N9K3T9"/>
<organism evidence="1 2">
    <name type="scientific">Dentiscutata erythropus</name>
    <dbReference type="NCBI Taxonomy" id="1348616"/>
    <lineage>
        <taxon>Eukaryota</taxon>
        <taxon>Fungi</taxon>
        <taxon>Fungi incertae sedis</taxon>
        <taxon>Mucoromycota</taxon>
        <taxon>Glomeromycotina</taxon>
        <taxon>Glomeromycetes</taxon>
        <taxon>Diversisporales</taxon>
        <taxon>Gigasporaceae</taxon>
        <taxon>Dentiscutata</taxon>
    </lineage>
</organism>
<reference evidence="1" key="1">
    <citation type="submission" date="2021-06" db="EMBL/GenBank/DDBJ databases">
        <authorList>
            <person name="Kallberg Y."/>
            <person name="Tangrot J."/>
            <person name="Rosling A."/>
        </authorList>
    </citation>
    <scope>NUCLEOTIDE SEQUENCE</scope>
    <source>
        <strain evidence="1">MA453B</strain>
    </source>
</reference>
<gene>
    <name evidence="1" type="ORF">DERYTH_LOCUS24695</name>
</gene>
<dbReference type="OrthoDB" id="2382798at2759"/>
<proteinExistence type="predicted"/>
<feature type="non-terminal residue" evidence="1">
    <location>
        <position position="1"/>
    </location>
</feature>
<keyword evidence="2" id="KW-1185">Reference proteome</keyword>
<protein>
    <submittedName>
        <fullName evidence="1">19644_t:CDS:1</fullName>
    </submittedName>
</protein>
<accession>A0A9N9K3T9</accession>
<dbReference type="Proteomes" id="UP000789405">
    <property type="component" value="Unassembled WGS sequence"/>
</dbReference>
<dbReference type="EMBL" id="CAJVPY010042662">
    <property type="protein sequence ID" value="CAG8807520.1"/>
    <property type="molecule type" value="Genomic_DNA"/>
</dbReference>
<evidence type="ECO:0000313" key="1">
    <source>
        <dbReference type="EMBL" id="CAG8807520.1"/>
    </source>
</evidence>
<evidence type="ECO:0000313" key="2">
    <source>
        <dbReference type="Proteomes" id="UP000789405"/>
    </source>
</evidence>
<comment type="caution">
    <text evidence="1">The sequence shown here is derived from an EMBL/GenBank/DDBJ whole genome shotgun (WGS) entry which is preliminary data.</text>
</comment>
<sequence>DQWIINKEGKRVLKNTKVIGKWKDENGGDRAIGYAGVRAKCYSVVCENSGKNMIKAKGLKKLLIKREFTHKIFEDCALEGKEDQLRTTQFLRSYKHRMYRIKQTKRSINLLDTKL</sequence>